<feature type="transmembrane region" description="Helical" evidence="1">
    <location>
        <begin position="68"/>
        <end position="89"/>
    </location>
</feature>
<proteinExistence type="predicted"/>
<protein>
    <submittedName>
        <fullName evidence="2">Unannotated protein</fullName>
    </submittedName>
</protein>
<organism evidence="2">
    <name type="scientific">freshwater metagenome</name>
    <dbReference type="NCBI Taxonomy" id="449393"/>
    <lineage>
        <taxon>unclassified sequences</taxon>
        <taxon>metagenomes</taxon>
        <taxon>ecological metagenomes</taxon>
    </lineage>
</organism>
<evidence type="ECO:0000313" key="2">
    <source>
        <dbReference type="EMBL" id="CAB4547392.1"/>
    </source>
</evidence>
<dbReference type="EMBL" id="CAEZSL010000113">
    <property type="protein sequence ID" value="CAB4547392.1"/>
    <property type="molecule type" value="Genomic_DNA"/>
</dbReference>
<dbReference type="EMBL" id="CAFBQJ010000147">
    <property type="protein sequence ID" value="CAB5050776.1"/>
    <property type="molecule type" value="Genomic_DNA"/>
</dbReference>
<evidence type="ECO:0000313" key="3">
    <source>
        <dbReference type="EMBL" id="CAB4635539.1"/>
    </source>
</evidence>
<evidence type="ECO:0000313" key="4">
    <source>
        <dbReference type="EMBL" id="CAB5050776.1"/>
    </source>
</evidence>
<dbReference type="InterPro" id="IPR010406">
    <property type="entry name" value="DUF1003"/>
</dbReference>
<dbReference type="Pfam" id="PF06210">
    <property type="entry name" value="DUF1003"/>
    <property type="match status" value="1"/>
</dbReference>
<keyword evidence="1" id="KW-1133">Transmembrane helix</keyword>
<accession>A0A6J6C7W0</accession>
<dbReference type="EMBL" id="CAEZVL010000148">
    <property type="protein sequence ID" value="CAB4635539.1"/>
    <property type="molecule type" value="Genomic_DNA"/>
</dbReference>
<evidence type="ECO:0000256" key="1">
    <source>
        <dbReference type="SAM" id="Phobius"/>
    </source>
</evidence>
<keyword evidence="1" id="KW-0472">Membrane</keyword>
<dbReference type="AlphaFoldDB" id="A0A6J6C7W0"/>
<feature type="transmembrane region" description="Helical" evidence="1">
    <location>
        <begin position="95"/>
        <end position="117"/>
    </location>
</feature>
<keyword evidence="1" id="KW-0812">Transmembrane</keyword>
<reference evidence="2" key="1">
    <citation type="submission" date="2020-05" db="EMBL/GenBank/DDBJ databases">
        <authorList>
            <person name="Chiriac C."/>
            <person name="Salcher M."/>
            <person name="Ghai R."/>
            <person name="Kavagutti S V."/>
        </authorList>
    </citation>
    <scope>NUCLEOTIDE SEQUENCE</scope>
</reference>
<sequence length="173" mass="19901">MTDTHFPHNPNSCDACRIIDESDGKVDGRMFNLDHWDISEERMYFKRFRSREEKTTDKVTGFAGSMKFVYLHLVWFSIWIMFHIGVLGSSGQFDVGYSTLTMIVSLEAIFLSTLVMVTQNRQAKKLESRSQIDFESNLQSLVWSVHIADKLGVDVKHVEALCAEVIQESRQTN</sequence>
<name>A0A6J6C7W0_9ZZZZ</name>
<gene>
    <name evidence="2" type="ORF">UFOPK1421_01038</name>
    <name evidence="3" type="ORF">UFOPK1960_00950</name>
    <name evidence="4" type="ORF">UFOPK4275_00852</name>
</gene>